<dbReference type="GO" id="GO:0016491">
    <property type="term" value="F:oxidoreductase activity"/>
    <property type="evidence" value="ECO:0007669"/>
    <property type="project" value="UniProtKB-KW"/>
</dbReference>
<evidence type="ECO:0000256" key="2">
    <source>
        <dbReference type="ARBA" id="ARBA00022723"/>
    </source>
</evidence>
<dbReference type="AlphaFoldDB" id="A0A6N6NS29"/>
<sequence length="1015" mass="111513">MSLTMSRRSFMKAAAVTGAVGALGLGSAHNLTQSDKAWADDDVQEVRTSCRACIANCGVIATVRNGRVIKLKGDPIDPMSKGRICPKGLSGVQALYHPNRNKYPMKRVGEKPGNKWERISWDEAAKTVAQALIDMRDKTGKHGLLTSTGGGGNPQFFSPPRFRNFWGAGNVFEPGCAQCYLPRNYTMPLVNGLGDTSIADSGCSELYKPARYGGITEAYVIWGTGPAWHSPSTSGRCVAELRANGCKTVVVDPRFNADASKADVWLPIKPGTDMAMMLGWMHYIIENKLYEKIPGYEDFCEQWTNLPFLVDPRDNVSLPPVAEDITKDGQLLRASEVFSDVTAENEGYVYFDTEKGEVTKAFALGPDNDGTYHPQLFGTVDVTLKDGTTITCKTAFQAYKDRCEAFDLDTVAKITGCQKEKIIEAIEIYCSSPHGGISLGVATDMYPGSAQAAIGAAALDCMTAHLWHPGCPANKTGGQGSSGLSSAESTIFPSGFIGETAYKFMDDEAVLERLGYAEHKGLGGWMHSHIPTILSAILTGEPYQPKVWIERSGNKMAALGNSSSWVDAFPKFDLIVHGYMYPTSFTTEAADIVFPVCEWLENAFAQNRLNVNLMRKPVTNLFEAADEIMMWGKIAEAMSDPSSDLYDANMEACMDSEKIGSPMVPAYWKTINEYWDWVAQQGGDPSVTTMKQAMDVFPEEWATDDEYWGGTVYDGYCKVNAGGGAGGKKGDLVAAAADDGKVTYTGFSTCASDIKDDPKKCGPYADTMLYIGRHGKEKFEMPAALVDYNPMPYYFEPEDQTDFGDEYPLRLTEGRIPYYHHGTLRNNPYLRELYPAPELWISPENAEKYGIKDGDWVNVKSPRTDGKDVFCDITTGVDKKTTLAKSKNAADGPSEFAPGEELTANGQSIVKDGIYGVARVTKGIAEGSVYMERFWNPEFLEDGSDGRKSWTTENMNVLTKNTGYFNPEFGTYTLRGIHVKIEKAQKPEGVWYDPTDFEPWMPEPTDFTGGAFYQS</sequence>
<dbReference type="SUPFAM" id="SSF50692">
    <property type="entry name" value="ADC-like"/>
    <property type="match status" value="2"/>
</dbReference>
<dbReference type="Gene3D" id="2.20.25.90">
    <property type="entry name" value="ADC-like domains"/>
    <property type="match status" value="1"/>
</dbReference>
<evidence type="ECO:0000256" key="4">
    <source>
        <dbReference type="ARBA" id="ARBA00023002"/>
    </source>
</evidence>
<dbReference type="GeneID" id="98657765"/>
<dbReference type="Proteomes" id="UP000468668">
    <property type="component" value="Unassembled WGS sequence"/>
</dbReference>
<dbReference type="Pfam" id="PF01568">
    <property type="entry name" value="Molydop_binding"/>
    <property type="match status" value="1"/>
</dbReference>
<evidence type="ECO:0000256" key="3">
    <source>
        <dbReference type="ARBA" id="ARBA00022729"/>
    </source>
</evidence>
<protein>
    <submittedName>
        <fullName evidence="8">Molybdopterin-dependent oxidoreductase</fullName>
    </submittedName>
</protein>
<dbReference type="GO" id="GO:0046872">
    <property type="term" value="F:metal ion binding"/>
    <property type="evidence" value="ECO:0007669"/>
    <property type="project" value="UniProtKB-KW"/>
</dbReference>
<dbReference type="InterPro" id="IPR009010">
    <property type="entry name" value="Asp_de-COase-like_dom_sf"/>
</dbReference>
<dbReference type="PROSITE" id="PS51318">
    <property type="entry name" value="TAT"/>
    <property type="match status" value="1"/>
</dbReference>
<dbReference type="Pfam" id="PF04879">
    <property type="entry name" value="Molybdop_Fe4S4"/>
    <property type="match status" value="1"/>
</dbReference>
<dbReference type="Gene3D" id="3.40.50.740">
    <property type="match status" value="1"/>
</dbReference>
<dbReference type="InterPro" id="IPR006311">
    <property type="entry name" value="TAT_signal"/>
</dbReference>
<dbReference type="PROSITE" id="PS51669">
    <property type="entry name" value="4FE4S_MOW_BIS_MGD"/>
    <property type="match status" value="1"/>
</dbReference>
<proteinExistence type="inferred from homology"/>
<keyword evidence="4" id="KW-0560">Oxidoreductase</keyword>
<dbReference type="Gene3D" id="2.40.40.20">
    <property type="match status" value="1"/>
</dbReference>
<evidence type="ECO:0000313" key="9">
    <source>
        <dbReference type="Proteomes" id="UP000468668"/>
    </source>
</evidence>
<comment type="similarity">
    <text evidence="1">Belongs to the prokaryotic molybdopterin-containing oxidoreductase family.</text>
</comment>
<evidence type="ECO:0000313" key="8">
    <source>
        <dbReference type="EMBL" id="KAB1640739.1"/>
    </source>
</evidence>
<evidence type="ECO:0000259" key="7">
    <source>
        <dbReference type="PROSITE" id="PS51669"/>
    </source>
</evidence>
<dbReference type="SMART" id="SM00926">
    <property type="entry name" value="Molybdop_Fe4S4"/>
    <property type="match status" value="1"/>
</dbReference>
<keyword evidence="5" id="KW-0408">Iron</keyword>
<reference evidence="8 9" key="1">
    <citation type="submission" date="2019-09" db="EMBL/GenBank/DDBJ databases">
        <title>Whole genome shotgun sequencing (WGS) of Ellagibacter isourolithinifaciens DSM 104140(T) and Adlercreutzia muris DSM 29508(T).</title>
        <authorList>
            <person name="Stoll D.A."/>
            <person name="Danylec N."/>
            <person name="Huch M."/>
        </authorList>
    </citation>
    <scope>NUCLEOTIDE SEQUENCE [LARGE SCALE GENOMIC DNA]</scope>
    <source>
        <strain evidence="8 9">DSM 104140</strain>
    </source>
</reference>
<dbReference type="InterPro" id="IPR006656">
    <property type="entry name" value="Mopterin_OxRdtase"/>
</dbReference>
<organism evidence="8 9">
    <name type="scientific">Ellagibacter isourolithinifaciens</name>
    <dbReference type="NCBI Taxonomy" id="2137581"/>
    <lineage>
        <taxon>Bacteria</taxon>
        <taxon>Bacillati</taxon>
        <taxon>Actinomycetota</taxon>
        <taxon>Coriobacteriia</taxon>
        <taxon>Eggerthellales</taxon>
        <taxon>Eggerthellaceae</taxon>
        <taxon>Ellagibacter</taxon>
    </lineage>
</organism>
<feature type="domain" description="4Fe-4S Mo/W bis-MGD-type" evidence="7">
    <location>
        <begin position="43"/>
        <end position="99"/>
    </location>
</feature>
<dbReference type="Gene3D" id="3.40.228.10">
    <property type="entry name" value="Dimethylsulfoxide Reductase, domain 2"/>
    <property type="match status" value="1"/>
</dbReference>
<keyword evidence="6" id="KW-0411">Iron-sulfur</keyword>
<dbReference type="SUPFAM" id="SSF53706">
    <property type="entry name" value="Formate dehydrogenase/DMSO reductase, domains 1-3"/>
    <property type="match status" value="1"/>
</dbReference>
<dbReference type="Pfam" id="PF10518">
    <property type="entry name" value="TAT_signal"/>
    <property type="match status" value="1"/>
</dbReference>
<evidence type="ECO:0000256" key="5">
    <source>
        <dbReference type="ARBA" id="ARBA00023004"/>
    </source>
</evidence>
<dbReference type="EMBL" id="WAJR01000009">
    <property type="protein sequence ID" value="KAB1640739.1"/>
    <property type="molecule type" value="Genomic_DNA"/>
</dbReference>
<accession>A0A6N6NS29</accession>
<evidence type="ECO:0000256" key="1">
    <source>
        <dbReference type="ARBA" id="ARBA00010312"/>
    </source>
</evidence>
<keyword evidence="9" id="KW-1185">Reference proteome</keyword>
<dbReference type="Pfam" id="PF00384">
    <property type="entry name" value="Molybdopterin"/>
    <property type="match status" value="1"/>
</dbReference>
<name>A0A6N6NS29_9ACTN</name>
<dbReference type="GO" id="GO:0043546">
    <property type="term" value="F:molybdopterin cofactor binding"/>
    <property type="evidence" value="ECO:0007669"/>
    <property type="project" value="InterPro"/>
</dbReference>
<dbReference type="InterPro" id="IPR050612">
    <property type="entry name" value="Prok_Mopterin_Oxidored"/>
</dbReference>
<gene>
    <name evidence="8" type="ORF">F8C90_05020</name>
</gene>
<dbReference type="InterPro" id="IPR019546">
    <property type="entry name" value="TAT_signal_bac_arc"/>
</dbReference>
<dbReference type="OrthoDB" id="3169095at2"/>
<keyword evidence="3" id="KW-0732">Signal</keyword>
<dbReference type="PANTHER" id="PTHR43742">
    <property type="entry name" value="TRIMETHYLAMINE-N-OXIDE REDUCTASE"/>
    <property type="match status" value="1"/>
</dbReference>
<keyword evidence="2" id="KW-0479">Metal-binding</keyword>
<dbReference type="RefSeq" id="WP_158049367.1">
    <property type="nucleotide sequence ID" value="NZ_WAJR01000009.1"/>
</dbReference>
<comment type="caution">
    <text evidence="8">The sequence shown here is derived from an EMBL/GenBank/DDBJ whole genome shotgun (WGS) entry which is preliminary data.</text>
</comment>
<dbReference type="InterPro" id="IPR006657">
    <property type="entry name" value="MoPterin_dinucl-bd_dom"/>
</dbReference>
<dbReference type="GO" id="GO:0051536">
    <property type="term" value="F:iron-sulfur cluster binding"/>
    <property type="evidence" value="ECO:0007669"/>
    <property type="project" value="UniProtKB-KW"/>
</dbReference>
<dbReference type="InterPro" id="IPR006963">
    <property type="entry name" value="Mopterin_OxRdtase_4Fe-4S_dom"/>
</dbReference>
<dbReference type="Gene3D" id="3.40.50.12440">
    <property type="match status" value="1"/>
</dbReference>
<evidence type="ECO:0000256" key="6">
    <source>
        <dbReference type="ARBA" id="ARBA00023014"/>
    </source>
</evidence>
<dbReference type="NCBIfam" id="TIGR01409">
    <property type="entry name" value="TAT_signal_seq"/>
    <property type="match status" value="1"/>
</dbReference>